<reference evidence="2" key="1">
    <citation type="submission" date="2022-11" db="UniProtKB">
        <authorList>
            <consortium name="WormBaseParasite"/>
        </authorList>
    </citation>
    <scope>IDENTIFICATION</scope>
</reference>
<keyword evidence="1" id="KW-1185">Reference proteome</keyword>
<name>A0A915IUD8_ROMCU</name>
<evidence type="ECO:0000313" key="2">
    <source>
        <dbReference type="WBParaSite" id="nRc.2.0.1.t17451-RA"/>
    </source>
</evidence>
<dbReference type="AlphaFoldDB" id="A0A915IUD8"/>
<dbReference type="WBParaSite" id="nRc.2.0.1.t17451-RA">
    <property type="protein sequence ID" value="nRc.2.0.1.t17451-RA"/>
    <property type="gene ID" value="nRc.2.0.1.g17451"/>
</dbReference>
<proteinExistence type="predicted"/>
<evidence type="ECO:0000313" key="1">
    <source>
        <dbReference type="Proteomes" id="UP000887565"/>
    </source>
</evidence>
<accession>A0A915IUD8</accession>
<sequence length="167" mass="18173">MSVQTTAPAQPSLLITTRLVLGATPPAGTAQGFQPCLPSEATNLPNYTHFRTTDSPHGIMLVSLRYPPHINPSVEFFSLQILHEMVPINFFGCLGVCATMAVHIPATNASLALYQYFHTHYGPMYQEPQLPISPEVAVLILQWVAGLWAEELGVVNTNHTAHSALSL</sequence>
<dbReference type="Proteomes" id="UP000887565">
    <property type="component" value="Unplaced"/>
</dbReference>
<protein>
    <submittedName>
        <fullName evidence="2">Uncharacterized protein</fullName>
    </submittedName>
</protein>
<organism evidence="1 2">
    <name type="scientific">Romanomermis culicivorax</name>
    <name type="common">Nematode worm</name>
    <dbReference type="NCBI Taxonomy" id="13658"/>
    <lineage>
        <taxon>Eukaryota</taxon>
        <taxon>Metazoa</taxon>
        <taxon>Ecdysozoa</taxon>
        <taxon>Nematoda</taxon>
        <taxon>Enoplea</taxon>
        <taxon>Dorylaimia</taxon>
        <taxon>Mermithida</taxon>
        <taxon>Mermithoidea</taxon>
        <taxon>Mermithidae</taxon>
        <taxon>Romanomermis</taxon>
    </lineage>
</organism>